<keyword evidence="8 9" id="KW-0472">Membrane</keyword>
<feature type="transmembrane region" description="Helical" evidence="9">
    <location>
        <begin position="62"/>
        <end position="81"/>
    </location>
</feature>
<sequence length="221" mass="23837">MGELLASYPVWGAIWMTIKLTILSGIGAMIVGTIVAVFRLSPVPMLQALGAFYVNVVRNTPLTLLMIFSSLGLVGIMNWNLSPNLYDNNFWWAVVMLSTYTGAFVCESIRAGVNTVPLGQAEAARSIGLGFGQSLRLVILPQAFRGAVVPLGNTMIAMCKNTTVASVIGVSEVSGMMKTMFEDRPDLLFWIILLVGLIFVVLTLPAGIAITNVGRRLAVKR</sequence>
<dbReference type="Pfam" id="PF00528">
    <property type="entry name" value="BPD_transp_1"/>
    <property type="match status" value="1"/>
</dbReference>
<evidence type="ECO:0000256" key="2">
    <source>
        <dbReference type="ARBA" id="ARBA00010072"/>
    </source>
</evidence>
<dbReference type="SUPFAM" id="SSF161098">
    <property type="entry name" value="MetI-like"/>
    <property type="match status" value="1"/>
</dbReference>
<comment type="caution">
    <text evidence="11">The sequence shown here is derived from an EMBL/GenBank/DDBJ whole genome shotgun (WGS) entry which is preliminary data.</text>
</comment>
<feature type="transmembrane region" description="Helical" evidence="9">
    <location>
        <begin position="20"/>
        <end position="41"/>
    </location>
</feature>
<dbReference type="InterPro" id="IPR000515">
    <property type="entry name" value="MetI-like"/>
</dbReference>
<keyword evidence="12" id="KW-1185">Reference proteome</keyword>
<keyword evidence="7 9" id="KW-1133">Transmembrane helix</keyword>
<evidence type="ECO:0000313" key="12">
    <source>
        <dbReference type="Proteomes" id="UP001157109"/>
    </source>
</evidence>
<evidence type="ECO:0000256" key="3">
    <source>
        <dbReference type="ARBA" id="ARBA00022448"/>
    </source>
</evidence>
<evidence type="ECO:0000256" key="8">
    <source>
        <dbReference type="ARBA" id="ARBA00023136"/>
    </source>
</evidence>
<gene>
    <name evidence="11" type="ORF">GCM10025862_38950</name>
</gene>
<evidence type="ECO:0000256" key="5">
    <source>
        <dbReference type="ARBA" id="ARBA00022692"/>
    </source>
</evidence>
<evidence type="ECO:0000256" key="6">
    <source>
        <dbReference type="ARBA" id="ARBA00022970"/>
    </source>
</evidence>
<dbReference type="InterPro" id="IPR043429">
    <property type="entry name" value="ArtM/GltK/GlnP/TcyL/YhdX-like"/>
</dbReference>
<evidence type="ECO:0000256" key="7">
    <source>
        <dbReference type="ARBA" id="ARBA00022989"/>
    </source>
</evidence>
<dbReference type="InterPro" id="IPR035906">
    <property type="entry name" value="MetI-like_sf"/>
</dbReference>
<dbReference type="RefSeq" id="WP_284285061.1">
    <property type="nucleotide sequence ID" value="NZ_BSUJ01000001.1"/>
</dbReference>
<dbReference type="PROSITE" id="PS50928">
    <property type="entry name" value="ABC_TM1"/>
    <property type="match status" value="1"/>
</dbReference>
<dbReference type="PANTHER" id="PTHR30614">
    <property type="entry name" value="MEMBRANE COMPONENT OF AMINO ACID ABC TRANSPORTER"/>
    <property type="match status" value="1"/>
</dbReference>
<dbReference type="InterPro" id="IPR010065">
    <property type="entry name" value="AA_ABC_transptr_permease_3TM"/>
</dbReference>
<comment type="subcellular location">
    <subcellularLocation>
        <location evidence="1 9">Cell membrane</location>
        <topology evidence="1 9">Multi-pass membrane protein</topology>
    </subcellularLocation>
</comment>
<proteinExistence type="inferred from homology"/>
<protein>
    <submittedName>
        <fullName evidence="11">ABC transporter permease</fullName>
    </submittedName>
</protein>
<organism evidence="11 12">
    <name type="scientific">Arsenicicoccus piscis</name>
    <dbReference type="NCBI Taxonomy" id="673954"/>
    <lineage>
        <taxon>Bacteria</taxon>
        <taxon>Bacillati</taxon>
        <taxon>Actinomycetota</taxon>
        <taxon>Actinomycetes</taxon>
        <taxon>Micrococcales</taxon>
        <taxon>Intrasporangiaceae</taxon>
        <taxon>Arsenicicoccus</taxon>
    </lineage>
</organism>
<dbReference type="NCBIfam" id="TIGR01726">
    <property type="entry name" value="HEQRo_perm_3TM"/>
    <property type="match status" value="1"/>
</dbReference>
<dbReference type="PANTHER" id="PTHR30614:SF37">
    <property type="entry name" value="AMINO-ACID ABC TRANSPORTER PERMEASE PROTEIN YHDX-RELATED"/>
    <property type="match status" value="1"/>
</dbReference>
<accession>A0ABQ6HWG4</accession>
<keyword evidence="5 9" id="KW-0812">Transmembrane</keyword>
<reference evidence="12" key="1">
    <citation type="journal article" date="2019" name="Int. J. Syst. Evol. Microbiol.">
        <title>The Global Catalogue of Microorganisms (GCM) 10K type strain sequencing project: providing services to taxonomists for standard genome sequencing and annotation.</title>
        <authorList>
            <consortium name="The Broad Institute Genomics Platform"/>
            <consortium name="The Broad Institute Genome Sequencing Center for Infectious Disease"/>
            <person name="Wu L."/>
            <person name="Ma J."/>
        </authorList>
    </citation>
    <scope>NUCLEOTIDE SEQUENCE [LARGE SCALE GENOMIC DNA]</scope>
    <source>
        <strain evidence="12">NBRC 105830</strain>
    </source>
</reference>
<evidence type="ECO:0000256" key="9">
    <source>
        <dbReference type="RuleBase" id="RU363032"/>
    </source>
</evidence>
<feature type="transmembrane region" description="Helical" evidence="9">
    <location>
        <begin position="187"/>
        <end position="211"/>
    </location>
</feature>
<evidence type="ECO:0000256" key="1">
    <source>
        <dbReference type="ARBA" id="ARBA00004651"/>
    </source>
</evidence>
<evidence type="ECO:0000313" key="11">
    <source>
        <dbReference type="EMBL" id="GMA21874.1"/>
    </source>
</evidence>
<keyword evidence="6" id="KW-0029">Amino-acid transport</keyword>
<feature type="domain" description="ABC transmembrane type-1" evidence="10">
    <location>
        <begin position="14"/>
        <end position="210"/>
    </location>
</feature>
<evidence type="ECO:0000256" key="4">
    <source>
        <dbReference type="ARBA" id="ARBA00022475"/>
    </source>
</evidence>
<dbReference type="CDD" id="cd06261">
    <property type="entry name" value="TM_PBP2"/>
    <property type="match status" value="1"/>
</dbReference>
<dbReference type="Proteomes" id="UP001157109">
    <property type="component" value="Unassembled WGS sequence"/>
</dbReference>
<dbReference type="EMBL" id="BSUJ01000001">
    <property type="protein sequence ID" value="GMA21874.1"/>
    <property type="molecule type" value="Genomic_DNA"/>
</dbReference>
<evidence type="ECO:0000259" key="10">
    <source>
        <dbReference type="PROSITE" id="PS50928"/>
    </source>
</evidence>
<comment type="similarity">
    <text evidence="2">Belongs to the binding-protein-dependent transport system permease family. HisMQ subfamily.</text>
</comment>
<name>A0ABQ6HWG4_9MICO</name>
<keyword evidence="4" id="KW-1003">Cell membrane</keyword>
<dbReference type="Gene3D" id="1.10.3720.10">
    <property type="entry name" value="MetI-like"/>
    <property type="match status" value="1"/>
</dbReference>
<keyword evidence="3 9" id="KW-0813">Transport</keyword>